<protein>
    <recommendedName>
        <fullName evidence="4">Tetratricopeptide repeat protein</fullName>
    </recommendedName>
</protein>
<keyword evidence="3" id="KW-1185">Reference proteome</keyword>
<dbReference type="InterPro" id="IPR011990">
    <property type="entry name" value="TPR-like_helical_dom_sf"/>
</dbReference>
<dbReference type="Gene3D" id="1.25.40.10">
    <property type="entry name" value="Tetratricopeptide repeat domain"/>
    <property type="match status" value="1"/>
</dbReference>
<comment type="caution">
    <text evidence="2">The sequence shown here is derived from an EMBL/GenBank/DDBJ whole genome shotgun (WGS) entry which is preliminary data.</text>
</comment>
<feature type="compositionally biased region" description="Basic residues" evidence="1">
    <location>
        <begin position="130"/>
        <end position="150"/>
    </location>
</feature>
<dbReference type="RefSeq" id="WP_138724379.1">
    <property type="nucleotide sequence ID" value="NZ_SSHJ02000008.1"/>
</dbReference>
<dbReference type="SUPFAM" id="SSF48452">
    <property type="entry name" value="TPR-like"/>
    <property type="match status" value="1"/>
</dbReference>
<dbReference type="Proteomes" id="UP001517247">
    <property type="component" value="Unassembled WGS sequence"/>
</dbReference>
<evidence type="ECO:0000256" key="1">
    <source>
        <dbReference type="SAM" id="MobiDB-lite"/>
    </source>
</evidence>
<evidence type="ECO:0008006" key="4">
    <source>
        <dbReference type="Google" id="ProtNLM"/>
    </source>
</evidence>
<evidence type="ECO:0000313" key="3">
    <source>
        <dbReference type="Proteomes" id="UP001517247"/>
    </source>
</evidence>
<feature type="region of interest" description="Disordered" evidence="1">
    <location>
        <begin position="130"/>
        <end position="172"/>
    </location>
</feature>
<sequence>MARKSTIRSRLRAAQQSEKQGELTAALALYAKVTASDALQANAWHRQMVILRKLKKPEQELQLLKKAISSYRQGSSDARSAWIKTNHDKVESSRALAQTLGLVDKEGLPHTGEDVTSKWAQRLTLLQKRLAKAKKNTLKKKQKSPKKRQKLTADPLTAANNPKPTQKQRKFY</sequence>
<dbReference type="EMBL" id="SSHJ02000008">
    <property type="protein sequence ID" value="MFN0257313.1"/>
    <property type="molecule type" value="Genomic_DNA"/>
</dbReference>
<evidence type="ECO:0000313" key="2">
    <source>
        <dbReference type="EMBL" id="MFN0257313.1"/>
    </source>
</evidence>
<name>A0ABW9J9T4_9SPHI</name>
<proteinExistence type="predicted"/>
<organism evidence="2 3">
    <name type="scientific">Pedobacter ureilyticus</name>
    <dbReference type="NCBI Taxonomy" id="1393051"/>
    <lineage>
        <taxon>Bacteria</taxon>
        <taxon>Pseudomonadati</taxon>
        <taxon>Bacteroidota</taxon>
        <taxon>Sphingobacteriia</taxon>
        <taxon>Sphingobacteriales</taxon>
        <taxon>Sphingobacteriaceae</taxon>
        <taxon>Pedobacter</taxon>
    </lineage>
</organism>
<reference evidence="2 3" key="1">
    <citation type="submission" date="2024-12" db="EMBL/GenBank/DDBJ databases">
        <authorList>
            <person name="Hu S."/>
        </authorList>
    </citation>
    <scope>NUCLEOTIDE SEQUENCE [LARGE SCALE GENOMIC DNA]</scope>
    <source>
        <strain evidence="2 3">THG-T11</strain>
    </source>
</reference>
<accession>A0ABW9J9T4</accession>
<gene>
    <name evidence="2" type="ORF">E6A44_017110</name>
</gene>